<dbReference type="Proteomes" id="UP000650224">
    <property type="component" value="Unassembled WGS sequence"/>
</dbReference>
<dbReference type="EMBL" id="JACSPR010000006">
    <property type="protein sequence ID" value="MBD8030590.1"/>
    <property type="molecule type" value="Genomic_DNA"/>
</dbReference>
<reference evidence="2 3" key="1">
    <citation type="submission" date="2020-08" db="EMBL/GenBank/DDBJ databases">
        <title>A Genomic Blueprint of the Chicken Gut Microbiome.</title>
        <authorList>
            <person name="Gilroy R."/>
            <person name="Ravi A."/>
            <person name="Getino M."/>
            <person name="Pursley I."/>
            <person name="Horton D.L."/>
            <person name="Alikhan N.-F."/>
            <person name="Baker D."/>
            <person name="Gharbi K."/>
            <person name="Hall N."/>
            <person name="Watson M."/>
            <person name="Adriaenssens E.M."/>
            <person name="Foster-Nyarko E."/>
            <person name="Jarju S."/>
            <person name="Secka A."/>
            <person name="Antonio M."/>
            <person name="Oren A."/>
            <person name="Chaudhuri R."/>
            <person name="La Ragione R.M."/>
            <person name="Hildebrand F."/>
            <person name="Pallen M.J."/>
        </authorList>
    </citation>
    <scope>NUCLEOTIDE SEQUENCE [LARGE SCALE GENOMIC DNA]</scope>
    <source>
        <strain evidence="2 3">Sa1YVA5</strain>
    </source>
</reference>
<sequence length="262" mass="29702">MNPAKPTKAPKKSTLSAGDVKRFRSLLEKFLNSADPQGRVIGAATWGVYAFYDFDGEPIYVGQTKESLRGRVRRHLTNQRTDAVAMRVLDVLEVAEVEVWPLWDLQVLGRIDKPTAQKRLDEYEYSAYLKAIDKSKFRAILNEKIPPRNPRVDLPESFRGSVISVEDYEHLSHPDIRIARRAETISRLADVVRERGEVSTGLRRVLVIQAIRLTFLSAERLAFSEGRPQPSPLSIDSMSLVGSVLSEKDSESYELEQEECED</sequence>
<dbReference type="PROSITE" id="PS50164">
    <property type="entry name" value="GIY_YIG"/>
    <property type="match status" value="1"/>
</dbReference>
<dbReference type="Pfam" id="PF01541">
    <property type="entry name" value="GIY-YIG"/>
    <property type="match status" value="1"/>
</dbReference>
<dbReference type="CDD" id="cd00719">
    <property type="entry name" value="GIY-YIG_SF"/>
    <property type="match status" value="1"/>
</dbReference>
<proteinExistence type="predicted"/>
<organism evidence="2 3">
    <name type="scientific">Corynebacterium gallinarum</name>
    <dbReference type="NCBI Taxonomy" id="2762214"/>
    <lineage>
        <taxon>Bacteria</taxon>
        <taxon>Bacillati</taxon>
        <taxon>Actinomycetota</taxon>
        <taxon>Actinomycetes</taxon>
        <taxon>Mycobacteriales</taxon>
        <taxon>Corynebacteriaceae</taxon>
        <taxon>Corynebacterium</taxon>
    </lineage>
</organism>
<evidence type="ECO:0000259" key="1">
    <source>
        <dbReference type="PROSITE" id="PS50164"/>
    </source>
</evidence>
<dbReference type="SUPFAM" id="SSF82771">
    <property type="entry name" value="GIY-YIG endonuclease"/>
    <property type="match status" value="1"/>
</dbReference>
<feature type="domain" description="GIY-YIG" evidence="1">
    <location>
        <begin position="44"/>
        <end position="139"/>
    </location>
</feature>
<dbReference type="AlphaFoldDB" id="A0A8I0LHD1"/>
<evidence type="ECO:0000313" key="3">
    <source>
        <dbReference type="Proteomes" id="UP000650224"/>
    </source>
</evidence>
<name>A0A8I0LHD1_9CORY</name>
<gene>
    <name evidence="2" type="ORF">H9627_09715</name>
</gene>
<evidence type="ECO:0000313" key="2">
    <source>
        <dbReference type="EMBL" id="MBD8030590.1"/>
    </source>
</evidence>
<dbReference type="RefSeq" id="WP_191733836.1">
    <property type="nucleotide sequence ID" value="NZ_JACSPR010000006.1"/>
</dbReference>
<protein>
    <submittedName>
        <fullName evidence="2">GIY-YIG nuclease family protein</fullName>
    </submittedName>
</protein>
<dbReference type="InterPro" id="IPR000305">
    <property type="entry name" value="GIY-YIG_endonuc"/>
</dbReference>
<accession>A0A8I0LHD1</accession>
<dbReference type="Gene3D" id="3.40.1440.10">
    <property type="entry name" value="GIY-YIG endonuclease"/>
    <property type="match status" value="1"/>
</dbReference>
<keyword evidence="3" id="KW-1185">Reference proteome</keyword>
<dbReference type="InterPro" id="IPR035901">
    <property type="entry name" value="GIY-YIG_endonuc_sf"/>
</dbReference>
<comment type="caution">
    <text evidence="2">The sequence shown here is derived from an EMBL/GenBank/DDBJ whole genome shotgun (WGS) entry which is preliminary data.</text>
</comment>